<gene>
    <name evidence="12" type="ORF">OWR29_06145</name>
</gene>
<comment type="caution">
    <text evidence="12">The sequence shown here is derived from an EMBL/GenBank/DDBJ whole genome shotgun (WGS) entry which is preliminary data.</text>
</comment>
<evidence type="ECO:0000256" key="9">
    <source>
        <dbReference type="ARBA" id="ARBA00023136"/>
    </source>
</evidence>
<evidence type="ECO:0000256" key="6">
    <source>
        <dbReference type="ARBA" id="ARBA00022692"/>
    </source>
</evidence>
<feature type="transmembrane region" description="Helical" evidence="10">
    <location>
        <begin position="27"/>
        <end position="43"/>
    </location>
</feature>
<keyword evidence="13" id="KW-1185">Reference proteome</keyword>
<sequence length="408" mass="42207">MSLILSAVLLAVVLAFAVVRPRGLPEAVAAVPAAAVVIGAGFVSWDDAVAEVRELGPTVGFLAAVLVLAHLAGEHGVFRYAGTVAARRGGDQPTRLLGAVFVAAALTTAFLSLDATVVLLTPVVLAAAARVGARSRPPAFAAAHLANSASLLLPVSNLTNLLAFAASGLTFLGFTGLMTLPWIAVIAVEYLVFRVYFAGDLRVREQPRPEPGNGPAPRYALIVLAVTLVGFAVSHSFGVHPAWVAVAGAILLAVPRRVPVGTLIREANPAFCAFVLALGIVVLAVQQHGLENLIHAITPDHADLLGLLAVAFLAAALANLLNNLPATLVMLPVVESSPALLLAMLIGVNVGPNLTYVGSLATLLWRQVLHTHDAAPDPRDFLRLGLLTVPPALIAGVLALWLSLKIAS</sequence>
<feature type="domain" description="Citrate transporter-like" evidence="11">
    <location>
        <begin position="21"/>
        <end position="336"/>
    </location>
</feature>
<dbReference type="PANTHER" id="PTHR43302">
    <property type="entry name" value="TRANSPORTER ARSB-RELATED"/>
    <property type="match status" value="1"/>
</dbReference>
<evidence type="ECO:0000313" key="12">
    <source>
        <dbReference type="EMBL" id="MCY1137575.1"/>
    </source>
</evidence>
<dbReference type="PANTHER" id="PTHR43302:SF5">
    <property type="entry name" value="TRANSPORTER ARSB-RELATED"/>
    <property type="match status" value="1"/>
</dbReference>
<evidence type="ECO:0000313" key="13">
    <source>
        <dbReference type="Proteomes" id="UP001151002"/>
    </source>
</evidence>
<keyword evidence="7" id="KW-0059">Arsenical resistance</keyword>
<dbReference type="Pfam" id="PF03600">
    <property type="entry name" value="CitMHS"/>
    <property type="match status" value="1"/>
</dbReference>
<comment type="similarity">
    <text evidence="3">Belongs to the CitM (TC 2.A.11) transporter family.</text>
</comment>
<accession>A0ABT4AV69</accession>
<reference evidence="12" key="1">
    <citation type="submission" date="2022-11" db="EMBL/GenBank/DDBJ databases">
        <authorList>
            <person name="Somphong A."/>
            <person name="Phongsopitanun W."/>
        </authorList>
    </citation>
    <scope>NUCLEOTIDE SEQUENCE</scope>
    <source>
        <strain evidence="12">Pm04-4</strain>
    </source>
</reference>
<protein>
    <submittedName>
        <fullName evidence="12">SLC13 family permease</fullName>
    </submittedName>
</protein>
<feature type="transmembrane region" description="Helical" evidence="10">
    <location>
        <begin position="180"/>
        <end position="198"/>
    </location>
</feature>
<dbReference type="EMBL" id="JAPNTZ010000002">
    <property type="protein sequence ID" value="MCY1137575.1"/>
    <property type="molecule type" value="Genomic_DNA"/>
</dbReference>
<comment type="similarity">
    <text evidence="2">Belongs to the ArsB family.</text>
</comment>
<feature type="transmembrane region" description="Helical" evidence="10">
    <location>
        <begin position="96"/>
        <end position="129"/>
    </location>
</feature>
<evidence type="ECO:0000256" key="8">
    <source>
        <dbReference type="ARBA" id="ARBA00022989"/>
    </source>
</evidence>
<proteinExistence type="inferred from homology"/>
<keyword evidence="9 10" id="KW-0472">Membrane</keyword>
<feature type="transmembrane region" description="Helical" evidence="10">
    <location>
        <begin position="270"/>
        <end position="290"/>
    </location>
</feature>
<evidence type="ECO:0000259" key="11">
    <source>
        <dbReference type="Pfam" id="PF03600"/>
    </source>
</evidence>
<keyword evidence="5" id="KW-1003">Cell membrane</keyword>
<feature type="transmembrane region" description="Helical" evidence="10">
    <location>
        <begin position="302"/>
        <end position="321"/>
    </location>
</feature>
<evidence type="ECO:0000256" key="4">
    <source>
        <dbReference type="ARBA" id="ARBA00022448"/>
    </source>
</evidence>
<dbReference type="PRINTS" id="PR00758">
    <property type="entry name" value="ARSENICPUMP"/>
</dbReference>
<keyword evidence="8 10" id="KW-1133">Transmembrane helix</keyword>
<feature type="transmembrane region" description="Helical" evidence="10">
    <location>
        <begin position="242"/>
        <end position="258"/>
    </location>
</feature>
<evidence type="ECO:0000256" key="1">
    <source>
        <dbReference type="ARBA" id="ARBA00004651"/>
    </source>
</evidence>
<feature type="transmembrane region" description="Helical" evidence="10">
    <location>
        <begin position="341"/>
        <end position="364"/>
    </location>
</feature>
<keyword evidence="6 10" id="KW-0812">Transmembrane</keyword>
<feature type="transmembrane region" description="Helical" evidence="10">
    <location>
        <begin position="384"/>
        <end position="404"/>
    </location>
</feature>
<comment type="subcellular location">
    <subcellularLocation>
        <location evidence="1">Cell membrane</location>
        <topology evidence="1">Multi-pass membrane protein</topology>
    </subcellularLocation>
</comment>
<evidence type="ECO:0000256" key="10">
    <source>
        <dbReference type="SAM" id="Phobius"/>
    </source>
</evidence>
<feature type="transmembrane region" description="Helical" evidence="10">
    <location>
        <begin position="219"/>
        <end position="236"/>
    </location>
</feature>
<dbReference type="RefSeq" id="WP_267561523.1">
    <property type="nucleotide sequence ID" value="NZ_JAPNTZ010000002.1"/>
</dbReference>
<dbReference type="InterPro" id="IPR004680">
    <property type="entry name" value="Cit_transptr-like_dom"/>
</dbReference>
<keyword evidence="4" id="KW-0813">Transport</keyword>
<evidence type="ECO:0000256" key="5">
    <source>
        <dbReference type="ARBA" id="ARBA00022475"/>
    </source>
</evidence>
<evidence type="ECO:0000256" key="3">
    <source>
        <dbReference type="ARBA" id="ARBA00009843"/>
    </source>
</evidence>
<name>A0ABT4AV69_9ACTN</name>
<organism evidence="12 13">
    <name type="scientific">Paractinoplanes pyxinae</name>
    <dbReference type="NCBI Taxonomy" id="2997416"/>
    <lineage>
        <taxon>Bacteria</taxon>
        <taxon>Bacillati</taxon>
        <taxon>Actinomycetota</taxon>
        <taxon>Actinomycetes</taxon>
        <taxon>Micromonosporales</taxon>
        <taxon>Micromonosporaceae</taxon>
        <taxon>Paractinoplanes</taxon>
    </lineage>
</organism>
<evidence type="ECO:0000256" key="7">
    <source>
        <dbReference type="ARBA" id="ARBA00022849"/>
    </source>
</evidence>
<dbReference type="InterPro" id="IPR000802">
    <property type="entry name" value="Arsenical_pump_ArsB"/>
</dbReference>
<dbReference type="Proteomes" id="UP001151002">
    <property type="component" value="Unassembled WGS sequence"/>
</dbReference>
<evidence type="ECO:0000256" key="2">
    <source>
        <dbReference type="ARBA" id="ARBA00006433"/>
    </source>
</evidence>
<feature type="transmembrane region" description="Helical" evidence="10">
    <location>
        <begin position="55"/>
        <end position="73"/>
    </location>
</feature>